<name>A0ABY3W7V3_9MICC</name>
<dbReference type="EMBL" id="CP093326">
    <property type="protein sequence ID" value="UNK46407.1"/>
    <property type="molecule type" value="Genomic_DNA"/>
</dbReference>
<evidence type="ECO:0000313" key="2">
    <source>
        <dbReference type="Proteomes" id="UP000829069"/>
    </source>
</evidence>
<protein>
    <recommendedName>
        <fullName evidence="3">DUF1918 domain-containing protein</fullName>
    </recommendedName>
</protein>
<reference evidence="1 2" key="1">
    <citation type="submission" date="2022-03" db="EMBL/GenBank/DDBJ databases">
        <title>Isotopic signatures of nitrous oxide derived from detoxification processes.</title>
        <authorList>
            <person name="Behrendt U."/>
            <person name="Buchen C."/>
            <person name="Well R."/>
            <person name="Ulrich A."/>
            <person name="Rohe L."/>
            <person name="Kolb S."/>
            <person name="Schloter M."/>
            <person name="Horn M.A."/>
            <person name="Augustin J."/>
        </authorList>
    </citation>
    <scope>NUCLEOTIDE SEQUENCE [LARGE SCALE GENOMIC DNA]</scope>
    <source>
        <strain evidence="1 2">S4-C24</strain>
    </source>
</reference>
<organism evidence="1 2">
    <name type="scientific">Arthrobacter sulfonylureivorans</name>
    <dbReference type="NCBI Taxonomy" id="2486855"/>
    <lineage>
        <taxon>Bacteria</taxon>
        <taxon>Bacillati</taxon>
        <taxon>Actinomycetota</taxon>
        <taxon>Actinomycetes</taxon>
        <taxon>Micrococcales</taxon>
        <taxon>Micrococcaceae</taxon>
        <taxon>Arthrobacter</taxon>
    </lineage>
</organism>
<dbReference type="Proteomes" id="UP000829069">
    <property type="component" value="Chromosome"/>
</dbReference>
<evidence type="ECO:0000313" key="1">
    <source>
        <dbReference type="EMBL" id="UNK46407.1"/>
    </source>
</evidence>
<proteinExistence type="predicted"/>
<dbReference type="RefSeq" id="WP_127512450.1">
    <property type="nucleotide sequence ID" value="NZ_CP093326.1"/>
</dbReference>
<evidence type="ECO:0008006" key="3">
    <source>
        <dbReference type="Google" id="ProtNLM"/>
    </source>
</evidence>
<accession>A0ABY3W7V3</accession>
<gene>
    <name evidence="1" type="ORF">MNQ99_03275</name>
</gene>
<keyword evidence="2" id="KW-1185">Reference proteome</keyword>
<sequence>MTLSTTSQSPQVNSTPTRIRNLGHLRRGDSVEARMDNAVQYRGRVDRTAPGVGLVWIRDDADGSRRAISTQDCTVWRLPSQQA</sequence>